<comment type="caution">
    <text evidence="2">The sequence shown here is derived from an EMBL/GenBank/DDBJ whole genome shotgun (WGS) entry which is preliminary data.</text>
</comment>
<accession>A0A401NNA2</accession>
<dbReference type="OMA" id="RCAVGPC"/>
<feature type="compositionally biased region" description="Basic residues" evidence="1">
    <location>
        <begin position="1"/>
        <end position="10"/>
    </location>
</feature>
<feature type="compositionally biased region" description="Polar residues" evidence="1">
    <location>
        <begin position="73"/>
        <end position="92"/>
    </location>
</feature>
<dbReference type="InterPro" id="IPR029222">
    <property type="entry name" value="VCF1/2-like"/>
</dbReference>
<dbReference type="OrthoDB" id="9939148at2759"/>
<proteinExistence type="predicted"/>
<dbReference type="Proteomes" id="UP000288216">
    <property type="component" value="Unassembled WGS sequence"/>
</dbReference>
<dbReference type="AlphaFoldDB" id="A0A401NNA2"/>
<organism evidence="2 3">
    <name type="scientific">Scyliorhinus torazame</name>
    <name type="common">Cloudy catshark</name>
    <name type="synonym">Catulus torazame</name>
    <dbReference type="NCBI Taxonomy" id="75743"/>
    <lineage>
        <taxon>Eukaryota</taxon>
        <taxon>Metazoa</taxon>
        <taxon>Chordata</taxon>
        <taxon>Craniata</taxon>
        <taxon>Vertebrata</taxon>
        <taxon>Chondrichthyes</taxon>
        <taxon>Elasmobranchii</taxon>
        <taxon>Galeomorphii</taxon>
        <taxon>Galeoidea</taxon>
        <taxon>Carcharhiniformes</taxon>
        <taxon>Scyliorhinidae</taxon>
        <taxon>Scyliorhinus</taxon>
    </lineage>
</organism>
<gene>
    <name evidence="2" type="ORF">scyTo_0004236</name>
</gene>
<dbReference type="PANTHER" id="PTHR34763:SF1">
    <property type="entry name" value="PROTEIN FAM104A"/>
    <property type="match status" value="1"/>
</dbReference>
<name>A0A401NNA2_SCYTO</name>
<reference evidence="2 3" key="1">
    <citation type="journal article" date="2018" name="Nat. Ecol. Evol.">
        <title>Shark genomes provide insights into elasmobranch evolution and the origin of vertebrates.</title>
        <authorList>
            <person name="Hara Y"/>
            <person name="Yamaguchi K"/>
            <person name="Onimaru K"/>
            <person name="Kadota M"/>
            <person name="Koyanagi M"/>
            <person name="Keeley SD"/>
            <person name="Tatsumi K"/>
            <person name="Tanaka K"/>
            <person name="Motone F"/>
            <person name="Kageyama Y"/>
            <person name="Nozu R"/>
            <person name="Adachi N"/>
            <person name="Nishimura O"/>
            <person name="Nakagawa R"/>
            <person name="Tanegashima C"/>
            <person name="Kiyatake I"/>
            <person name="Matsumoto R"/>
            <person name="Murakumo K"/>
            <person name="Nishida K"/>
            <person name="Terakita A"/>
            <person name="Kuratani S"/>
            <person name="Sato K"/>
            <person name="Hyodo S Kuraku.S."/>
        </authorList>
    </citation>
    <scope>NUCLEOTIDE SEQUENCE [LARGE SCALE GENOMIC DNA]</scope>
</reference>
<evidence type="ECO:0000313" key="3">
    <source>
        <dbReference type="Proteomes" id="UP000288216"/>
    </source>
</evidence>
<evidence type="ECO:0000256" key="1">
    <source>
        <dbReference type="SAM" id="MobiDB-lite"/>
    </source>
</evidence>
<sequence>MLSDGRKRRRNCNDEENHSVPPPKRLSNNTLLQDLPRDSWDCESSSSDSSSIVSSPDRPNGHLPADAILSRTKPGNSSTMLQFSDSSEQSAQGPYFQINQILREAHFYSLHQRGHQT</sequence>
<protein>
    <submittedName>
        <fullName evidence="2">Uncharacterized protein</fullName>
    </submittedName>
</protein>
<dbReference type="PANTHER" id="PTHR34763">
    <property type="entry name" value="PROTEIN FAM104A"/>
    <property type="match status" value="1"/>
</dbReference>
<feature type="region of interest" description="Disordered" evidence="1">
    <location>
        <begin position="1"/>
        <end position="92"/>
    </location>
</feature>
<dbReference type="STRING" id="75743.A0A401NNA2"/>
<dbReference type="Pfam" id="PF15434">
    <property type="entry name" value="FAM104"/>
    <property type="match status" value="1"/>
</dbReference>
<evidence type="ECO:0000313" key="2">
    <source>
        <dbReference type="EMBL" id="GCB62353.1"/>
    </source>
</evidence>
<feature type="compositionally biased region" description="Low complexity" evidence="1">
    <location>
        <begin position="42"/>
        <end position="57"/>
    </location>
</feature>
<keyword evidence="3" id="KW-1185">Reference proteome</keyword>
<dbReference type="EMBL" id="BFAA01001241">
    <property type="protein sequence ID" value="GCB62353.1"/>
    <property type="molecule type" value="Genomic_DNA"/>
</dbReference>